<dbReference type="PROSITE" id="PS51745">
    <property type="entry name" value="PB1"/>
    <property type="match status" value="1"/>
</dbReference>
<dbReference type="GO" id="GO:0005634">
    <property type="term" value="C:nucleus"/>
    <property type="evidence" value="ECO:0007669"/>
    <property type="project" value="UniProtKB-SubCell"/>
</dbReference>
<proteinExistence type="inferred from homology"/>
<evidence type="ECO:0000313" key="8">
    <source>
        <dbReference type="EMBL" id="KAG2257162.1"/>
    </source>
</evidence>
<evidence type="ECO:0000256" key="2">
    <source>
        <dbReference type="ARBA" id="ARBA00023015"/>
    </source>
</evidence>
<keyword evidence="3 6" id="KW-0804">Transcription</keyword>
<keyword evidence="6" id="KW-0678">Repressor</keyword>
<protein>
    <recommendedName>
        <fullName evidence="6">Auxin-responsive protein</fullName>
    </recommendedName>
</protein>
<dbReference type="GO" id="GO:0003677">
    <property type="term" value="F:DNA binding"/>
    <property type="evidence" value="ECO:0007669"/>
    <property type="project" value="InterPro"/>
</dbReference>
<dbReference type="EMBL" id="JAAMPC010000015">
    <property type="protein sequence ID" value="KAG2257162.1"/>
    <property type="molecule type" value="Genomic_DNA"/>
</dbReference>
<evidence type="ECO:0000259" key="7">
    <source>
        <dbReference type="PROSITE" id="PS51745"/>
    </source>
</evidence>
<comment type="similarity">
    <text evidence="6">Belongs to the Aux/IAA family.</text>
</comment>
<dbReference type="PANTHER" id="PTHR31384:SF21">
    <property type="entry name" value="AUXIN RESPONSE FACTOR 19"/>
    <property type="match status" value="1"/>
</dbReference>
<dbReference type="FunFam" id="3.10.20.90:FF:000047">
    <property type="entry name" value="Auxin response factor"/>
    <property type="match status" value="1"/>
</dbReference>
<evidence type="ECO:0000256" key="6">
    <source>
        <dbReference type="RuleBase" id="RU004549"/>
    </source>
</evidence>
<evidence type="ECO:0000313" key="9">
    <source>
        <dbReference type="Proteomes" id="UP000886595"/>
    </source>
</evidence>
<evidence type="ECO:0000256" key="1">
    <source>
        <dbReference type="ARBA" id="ARBA00004123"/>
    </source>
</evidence>
<feature type="domain" description="PB1" evidence="7">
    <location>
        <begin position="83"/>
        <end position="176"/>
    </location>
</feature>
<organism evidence="8 9">
    <name type="scientific">Brassica carinata</name>
    <name type="common">Ethiopian mustard</name>
    <name type="synonym">Abyssinian cabbage</name>
    <dbReference type="NCBI Taxonomy" id="52824"/>
    <lineage>
        <taxon>Eukaryota</taxon>
        <taxon>Viridiplantae</taxon>
        <taxon>Streptophyta</taxon>
        <taxon>Embryophyta</taxon>
        <taxon>Tracheophyta</taxon>
        <taxon>Spermatophyta</taxon>
        <taxon>Magnoliopsida</taxon>
        <taxon>eudicotyledons</taxon>
        <taxon>Gunneridae</taxon>
        <taxon>Pentapetalae</taxon>
        <taxon>rosids</taxon>
        <taxon>malvids</taxon>
        <taxon>Brassicales</taxon>
        <taxon>Brassicaceae</taxon>
        <taxon>Brassiceae</taxon>
        <taxon>Brassica</taxon>
    </lineage>
</organism>
<comment type="caution">
    <text evidence="8">The sequence shown here is derived from an EMBL/GenBank/DDBJ whole genome shotgun (WGS) entry which is preliminary data.</text>
</comment>
<accession>A0A8X7TWP0</accession>
<evidence type="ECO:0000256" key="4">
    <source>
        <dbReference type="ARBA" id="ARBA00023242"/>
    </source>
</evidence>
<keyword evidence="4 6" id="KW-0539">Nucleus</keyword>
<keyword evidence="9" id="KW-1185">Reference proteome</keyword>
<gene>
    <name evidence="8" type="ORF">Bca52824_076456</name>
</gene>
<sequence length="211" mass="23195">MYFPSIAAVRFAADLDFQNLVPTYGNAPRDIETELSSAAISSQSFGIPSIPFKSGGSNEIGGVNDSGIMNGGGLWPNQAQRMRTYTKVQKRGSVGRSIDVTRYSGYEELRNDLARMFGIEGQLEDPRPSDWKLVYTDHENDILLVGDDPWEEFVNCVQNIKILSSVEVQQMSLDGDLAAIPATNQVCSETDSGNAWKVHYEDTSAAASFNR</sequence>
<comment type="subcellular location">
    <subcellularLocation>
        <location evidence="1 6">Nucleus</location>
    </subcellularLocation>
</comment>
<dbReference type="PANTHER" id="PTHR31384">
    <property type="entry name" value="AUXIN RESPONSE FACTOR 4-RELATED"/>
    <property type="match status" value="1"/>
</dbReference>
<keyword evidence="5 6" id="KW-0927">Auxin signaling pathway</keyword>
<comment type="function">
    <text evidence="6">Aux/IAA proteins are short-lived transcriptional factors that function as repressors of early auxin response genes at low auxin concentrations.</text>
</comment>
<dbReference type="InterPro" id="IPR033389">
    <property type="entry name" value="AUX/IAA_dom"/>
</dbReference>
<dbReference type="Proteomes" id="UP000886595">
    <property type="component" value="Unassembled WGS sequence"/>
</dbReference>
<name>A0A8X7TWP0_BRACI</name>
<dbReference type="SUPFAM" id="SSF54277">
    <property type="entry name" value="CAD &amp; PB1 domains"/>
    <property type="match status" value="1"/>
</dbReference>
<keyword evidence="2 6" id="KW-0805">Transcription regulation</keyword>
<evidence type="ECO:0000256" key="5">
    <source>
        <dbReference type="ARBA" id="ARBA00023294"/>
    </source>
</evidence>
<dbReference type="Pfam" id="PF02309">
    <property type="entry name" value="AUX_IAA"/>
    <property type="match status" value="1"/>
</dbReference>
<comment type="subunit">
    <text evidence="6">Homodimers and heterodimers.</text>
</comment>
<dbReference type="OrthoDB" id="1934346at2759"/>
<dbReference type="InterPro" id="IPR044835">
    <property type="entry name" value="ARF_plant"/>
</dbReference>
<dbReference type="AlphaFoldDB" id="A0A8X7TWP0"/>
<dbReference type="InterPro" id="IPR053793">
    <property type="entry name" value="PB1-like"/>
</dbReference>
<reference evidence="8 9" key="1">
    <citation type="submission" date="2020-02" db="EMBL/GenBank/DDBJ databases">
        <authorList>
            <person name="Ma Q."/>
            <person name="Huang Y."/>
            <person name="Song X."/>
            <person name="Pei D."/>
        </authorList>
    </citation>
    <scope>NUCLEOTIDE SEQUENCE [LARGE SCALE GENOMIC DNA]</scope>
    <source>
        <strain evidence="8">Sxm20200214</strain>
        <tissue evidence="8">Leaf</tissue>
    </source>
</reference>
<evidence type="ECO:0000256" key="3">
    <source>
        <dbReference type="ARBA" id="ARBA00023163"/>
    </source>
</evidence>
<dbReference type="Gene3D" id="3.10.20.90">
    <property type="entry name" value="Phosphatidylinositol 3-kinase Catalytic Subunit, Chain A, domain 1"/>
    <property type="match status" value="1"/>
</dbReference>
<dbReference type="GO" id="GO:0006355">
    <property type="term" value="P:regulation of DNA-templated transcription"/>
    <property type="evidence" value="ECO:0007669"/>
    <property type="project" value="InterPro"/>
</dbReference>
<dbReference type="GO" id="GO:0009734">
    <property type="term" value="P:auxin-activated signaling pathway"/>
    <property type="evidence" value="ECO:0007669"/>
    <property type="project" value="UniProtKB-UniRule"/>
</dbReference>